<evidence type="ECO:0000256" key="2">
    <source>
        <dbReference type="SAM" id="Phobius"/>
    </source>
</evidence>
<dbReference type="Gene3D" id="3.40.50.10320">
    <property type="entry name" value="LmbE-like"/>
    <property type="match status" value="1"/>
</dbReference>
<evidence type="ECO:0000313" key="4">
    <source>
        <dbReference type="Proteomes" id="UP000219947"/>
    </source>
</evidence>
<name>A0A2A8D8B1_9MICC</name>
<protein>
    <submittedName>
        <fullName evidence="3">1D-myo-inositol 2-acetamido-2-deoxy-alpha-D-glucopyranoside deacetylase</fullName>
    </submittedName>
</protein>
<dbReference type="InterPro" id="IPR024078">
    <property type="entry name" value="LmbE-like_dom_sf"/>
</dbReference>
<dbReference type="Pfam" id="PF02585">
    <property type="entry name" value="PIG-L"/>
    <property type="match status" value="1"/>
</dbReference>
<feature type="transmembrane region" description="Helical" evidence="2">
    <location>
        <begin position="300"/>
        <end position="323"/>
    </location>
</feature>
<feature type="transmembrane region" description="Helical" evidence="2">
    <location>
        <begin position="362"/>
        <end position="380"/>
    </location>
</feature>
<keyword evidence="1" id="KW-0862">Zinc</keyword>
<feature type="transmembrane region" description="Helical" evidence="2">
    <location>
        <begin position="400"/>
        <end position="418"/>
    </location>
</feature>
<dbReference type="Proteomes" id="UP000219947">
    <property type="component" value="Unassembled WGS sequence"/>
</dbReference>
<dbReference type="InterPro" id="IPR003737">
    <property type="entry name" value="GlcNAc_PI_deacetylase-related"/>
</dbReference>
<reference evidence="3" key="1">
    <citation type="submission" date="2017-10" db="EMBL/GenBank/DDBJ databases">
        <title>Kefir isolates.</title>
        <authorList>
            <person name="Kim Y."/>
            <person name="Blasche S."/>
        </authorList>
    </citation>
    <scope>NUCLEOTIDE SEQUENCE [LARGE SCALE GENOMIC DNA]</scope>
    <source>
        <strain evidence="3">OG2-2</strain>
    </source>
</reference>
<gene>
    <name evidence="3" type="ORF">CRM92_03680</name>
</gene>
<comment type="caution">
    <text evidence="3">The sequence shown here is derived from an EMBL/GenBank/DDBJ whole genome shotgun (WGS) entry which is preliminary data.</text>
</comment>
<keyword evidence="4" id="KW-1185">Reference proteome</keyword>
<keyword evidence="2" id="KW-0472">Membrane</keyword>
<dbReference type="PANTHER" id="PTHR12993:SF11">
    <property type="entry name" value="N-ACETYLGLUCOSAMINYL-PHOSPHATIDYLINOSITOL DE-N-ACETYLASE"/>
    <property type="match status" value="1"/>
</dbReference>
<dbReference type="SUPFAM" id="SSF102588">
    <property type="entry name" value="LmbE-like"/>
    <property type="match status" value="1"/>
</dbReference>
<evidence type="ECO:0000256" key="1">
    <source>
        <dbReference type="ARBA" id="ARBA00022833"/>
    </source>
</evidence>
<organism evidence="3 4">
    <name type="scientific">Rothia dentocariosa</name>
    <dbReference type="NCBI Taxonomy" id="2047"/>
    <lineage>
        <taxon>Bacteria</taxon>
        <taxon>Bacillati</taxon>
        <taxon>Actinomycetota</taxon>
        <taxon>Actinomycetes</taxon>
        <taxon>Micrococcales</taxon>
        <taxon>Micrococcaceae</taxon>
        <taxon>Rothia</taxon>
    </lineage>
</organism>
<keyword evidence="2" id="KW-0812">Transmembrane</keyword>
<dbReference type="AlphaFoldDB" id="A0A2A8D8B1"/>
<dbReference type="GO" id="GO:0016811">
    <property type="term" value="F:hydrolase activity, acting on carbon-nitrogen (but not peptide) bonds, in linear amides"/>
    <property type="evidence" value="ECO:0007669"/>
    <property type="project" value="TreeGrafter"/>
</dbReference>
<dbReference type="RefSeq" id="WP_098042402.1">
    <property type="nucleotide sequence ID" value="NZ_CAURLQ010000013.1"/>
</dbReference>
<feature type="transmembrane region" description="Helical" evidence="2">
    <location>
        <begin position="335"/>
        <end position="355"/>
    </location>
</feature>
<dbReference type="GO" id="GO:0016137">
    <property type="term" value="P:glycoside metabolic process"/>
    <property type="evidence" value="ECO:0007669"/>
    <property type="project" value="UniProtKB-ARBA"/>
</dbReference>
<dbReference type="PANTHER" id="PTHR12993">
    <property type="entry name" value="N-ACETYLGLUCOSAMINYL-PHOSPHATIDYLINOSITOL DE-N-ACETYLASE-RELATED"/>
    <property type="match status" value="1"/>
</dbReference>
<keyword evidence="2" id="KW-1133">Transmembrane helix</keyword>
<proteinExistence type="predicted"/>
<accession>A0A2A8D8B1</accession>
<dbReference type="EMBL" id="PDEV01000001">
    <property type="protein sequence ID" value="PEN17130.1"/>
    <property type="molecule type" value="Genomic_DNA"/>
</dbReference>
<evidence type="ECO:0000313" key="3">
    <source>
        <dbReference type="EMBL" id="PEN17130.1"/>
    </source>
</evidence>
<sequence length="459" mass="49899">MPETSAPQYPAQGEHLMKNAKRDLLPSGYTPSEAVMLFVHAHPDDETTATGATMAYYAKKGAKVHLLTLTRGEMGEVIPPKLQHLEVGKPGNSDNGEALGEYRTVELNNATAKLGVRKRFFLGEEPATAPGALNIYRDSGMAWGKDGKPVANPKASEDSLTAQPIAPQAEAIANAIRDIKPDVLITYDLDGGYGHPDHVRTHQAVLEALKILGDSNDRPILTWGIEGEFSEQDARQQCAITGSVEAKREAMKAHGTQIVVTGDTTFEFSNKVEQKISAVETYRLLDGNAQRKIPETPTQAGIVSLLITCILLGTLAGIAGSIYHAWVMYTGETPLPVGLVFGFATVFFASLWASLALRRGGATVITGVFAFLVIYALAFMRPDSPFVLVNPDYPPIGLYGTLWLLGTPVISLLAFFVFTRTKEGNAFYNTPRQVHLRHRRAEEKARRAQTLNNSSRTAP</sequence>